<sequence length="301" mass="34408">MGRKEWKRRTYLSAIPVYNVTSQFLQELTRCGLGNENNSILAGFGLVSLRDQYLNPDDVSSVLNVLYNSYDDHQPSSDWSPEYVQKYLCSVAAKIESGELCLPVSARTQLWLLHTPALERFLLFMISSLASETKSNSSSETFDLLQQTILPEATSKSPELFQTIISILMAMAEEEETILSILQDFVVVFVTMVEDRLFPKSLITHFPEEVQFLVLLLLVPPSDISERMKLEHVEKLCEIGLWSLQNNTCDVRQVRHVFFCFPAWLRILVQQNKGKKCTHISSSRHQFIHVLTSVDESKVTK</sequence>
<proteinExistence type="predicted"/>
<gene>
    <name evidence="2" type="primary">LOC106469334</name>
</gene>
<evidence type="ECO:0000313" key="1">
    <source>
        <dbReference type="Proteomes" id="UP000694941"/>
    </source>
</evidence>
<dbReference type="RefSeq" id="XP_013785277.2">
    <property type="nucleotide sequence ID" value="XM_013929823.2"/>
</dbReference>
<accession>A0ABM1BN11</accession>
<protein>
    <submittedName>
        <fullName evidence="2">Uncharacterized protein LOC106469334</fullName>
    </submittedName>
</protein>
<dbReference type="PANTHER" id="PTHR16798">
    <property type="entry name" value="FANCONI ANEMIA GROUP C PROTEIN FANCC"/>
    <property type="match status" value="1"/>
</dbReference>
<name>A0ABM1BN11_LIMPO</name>
<dbReference type="PANTHER" id="PTHR16798:SF0">
    <property type="entry name" value="FANCONI ANEMIA GROUP C PROTEIN"/>
    <property type="match status" value="1"/>
</dbReference>
<dbReference type="Proteomes" id="UP000694941">
    <property type="component" value="Unplaced"/>
</dbReference>
<dbReference type="InterPro" id="IPR000686">
    <property type="entry name" value="FANCC"/>
</dbReference>
<organism evidence="1 2">
    <name type="scientific">Limulus polyphemus</name>
    <name type="common">Atlantic horseshoe crab</name>
    <dbReference type="NCBI Taxonomy" id="6850"/>
    <lineage>
        <taxon>Eukaryota</taxon>
        <taxon>Metazoa</taxon>
        <taxon>Ecdysozoa</taxon>
        <taxon>Arthropoda</taxon>
        <taxon>Chelicerata</taxon>
        <taxon>Merostomata</taxon>
        <taxon>Xiphosura</taxon>
        <taxon>Limulidae</taxon>
        <taxon>Limulus</taxon>
    </lineage>
</organism>
<dbReference type="GeneID" id="106469334"/>
<reference evidence="2" key="1">
    <citation type="submission" date="2025-08" db="UniProtKB">
        <authorList>
            <consortium name="RefSeq"/>
        </authorList>
    </citation>
    <scope>IDENTIFICATION</scope>
    <source>
        <tissue evidence="2">Muscle</tissue>
    </source>
</reference>
<evidence type="ECO:0000313" key="2">
    <source>
        <dbReference type="RefSeq" id="XP_013785277.2"/>
    </source>
</evidence>
<dbReference type="Pfam" id="PF02106">
    <property type="entry name" value="Fanconi_C"/>
    <property type="match status" value="1"/>
</dbReference>
<keyword evidence="1" id="KW-1185">Reference proteome</keyword>